<accession>A0A2N0VHT9</accession>
<dbReference type="AlphaFoldDB" id="A0A2N0VHT9"/>
<dbReference type="GO" id="GO:0005829">
    <property type="term" value="C:cytosol"/>
    <property type="evidence" value="ECO:0007669"/>
    <property type="project" value="TreeGrafter"/>
</dbReference>
<reference evidence="5 6" key="1">
    <citation type="submission" date="2017-11" db="EMBL/GenBank/DDBJ databases">
        <title>Rhodohalobacter 15182 sp. nov., isolated from a salt lake.</title>
        <authorList>
            <person name="Han S."/>
        </authorList>
    </citation>
    <scope>NUCLEOTIDE SEQUENCE [LARGE SCALE GENOMIC DNA]</scope>
    <source>
        <strain evidence="5 6">15182</strain>
    </source>
</reference>
<dbReference type="OrthoDB" id="9805913at2"/>
<dbReference type="EMBL" id="PISP01000002">
    <property type="protein sequence ID" value="PKD43734.1"/>
    <property type="molecule type" value="Genomic_DNA"/>
</dbReference>
<dbReference type="RefSeq" id="WP_101073274.1">
    <property type="nucleotide sequence ID" value="NZ_PISP01000002.1"/>
</dbReference>
<evidence type="ECO:0000313" key="5">
    <source>
        <dbReference type="EMBL" id="PKD43734.1"/>
    </source>
</evidence>
<comment type="caution">
    <text evidence="5">The sequence shown here is derived from an EMBL/GenBank/DDBJ whole genome shotgun (WGS) entry which is preliminary data.</text>
</comment>
<evidence type="ECO:0000313" key="6">
    <source>
        <dbReference type="Proteomes" id="UP000233398"/>
    </source>
</evidence>
<dbReference type="GO" id="GO:0004674">
    <property type="term" value="F:protein serine/threonine kinase activity"/>
    <property type="evidence" value="ECO:0007669"/>
    <property type="project" value="TreeGrafter"/>
</dbReference>
<dbReference type="PANTHER" id="PTHR37419:SF8">
    <property type="entry name" value="TOXIN YJJJ"/>
    <property type="match status" value="1"/>
</dbReference>
<dbReference type="InterPro" id="IPR052028">
    <property type="entry name" value="HipA_Ser/Thr_kinase"/>
</dbReference>
<keyword evidence="3" id="KW-0418">Kinase</keyword>
<evidence type="ECO:0000259" key="4">
    <source>
        <dbReference type="Pfam" id="PF07804"/>
    </source>
</evidence>
<dbReference type="Proteomes" id="UP000233398">
    <property type="component" value="Unassembled WGS sequence"/>
</dbReference>
<dbReference type="PANTHER" id="PTHR37419">
    <property type="entry name" value="SERINE/THREONINE-PROTEIN KINASE TOXIN HIPA"/>
    <property type="match status" value="1"/>
</dbReference>
<keyword evidence="2" id="KW-0808">Transferase</keyword>
<gene>
    <name evidence="5" type="ORF">CWD77_09245</name>
</gene>
<name>A0A2N0VHT9_9BACT</name>
<evidence type="ECO:0000256" key="1">
    <source>
        <dbReference type="ARBA" id="ARBA00010164"/>
    </source>
</evidence>
<sequence length="417" mass="47507">MDSKKTDIIVYAHWQGMSNPVKMGILSAQEARGHLAWSFAYDEEWLNTRSQLLVDPDLEWFTGPQYSKDDKPNFGMFLDSMPDTWGRTLMKKREALLKPEGEQARRLTDIDYLLGVYDPARMGGLRFKLQEDGPFLDNNEEKSIPPITDIRELQVGADLVESDEDSEVVRKWLKILLAPGSSLGGARPKSSVLDENGELWIAKFPSRQDTTDMGAWEYVAWSLARSAGITVPEAKVEQITGKYHTFFSKRFDRTGDERVHFASAMTMTGHFESGIRDQTPSYLELAEFIQFNGASPDDDLHELWRRIVFNIAISNTDDHLRNHGFIITDEGWRLSPAYDMNPSIDKAGLALNIDLELNTLDYDIAKSVGVYFNLNKKEMDTIIEEVQERVSKWEEIATNIGIPLVQRRLMEAAFNVI</sequence>
<dbReference type="InterPro" id="IPR012893">
    <property type="entry name" value="HipA-like_C"/>
</dbReference>
<organism evidence="5 6">
    <name type="scientific">Rhodohalobacter barkolensis</name>
    <dbReference type="NCBI Taxonomy" id="2053187"/>
    <lineage>
        <taxon>Bacteria</taxon>
        <taxon>Pseudomonadati</taxon>
        <taxon>Balneolota</taxon>
        <taxon>Balneolia</taxon>
        <taxon>Balneolales</taxon>
        <taxon>Balneolaceae</taxon>
        <taxon>Rhodohalobacter</taxon>
    </lineage>
</organism>
<protein>
    <submittedName>
        <fullName evidence="5">Toxin HipA</fullName>
    </submittedName>
</protein>
<dbReference type="Pfam" id="PF07804">
    <property type="entry name" value="HipA_C"/>
    <property type="match status" value="1"/>
</dbReference>
<feature type="domain" description="HipA-like C-terminal" evidence="4">
    <location>
        <begin position="181"/>
        <end position="392"/>
    </location>
</feature>
<evidence type="ECO:0000256" key="2">
    <source>
        <dbReference type="ARBA" id="ARBA00022679"/>
    </source>
</evidence>
<evidence type="ECO:0000256" key="3">
    <source>
        <dbReference type="ARBA" id="ARBA00022777"/>
    </source>
</evidence>
<dbReference type="Gene3D" id="1.10.1070.20">
    <property type="match status" value="1"/>
</dbReference>
<comment type="similarity">
    <text evidence="1">Belongs to the HipA Ser/Thr kinase family.</text>
</comment>
<keyword evidence="6" id="KW-1185">Reference proteome</keyword>
<proteinExistence type="inferred from homology"/>